<organism evidence="1 2">
    <name type="scientific">Luteimicrobium subarcticum</name>
    <dbReference type="NCBI Taxonomy" id="620910"/>
    <lineage>
        <taxon>Bacteria</taxon>
        <taxon>Bacillati</taxon>
        <taxon>Actinomycetota</taxon>
        <taxon>Actinomycetes</taxon>
        <taxon>Micrococcales</taxon>
        <taxon>Luteimicrobium</taxon>
    </lineage>
</organism>
<gene>
    <name evidence="1" type="ORF">CLV34_2627</name>
</gene>
<keyword evidence="2" id="KW-1185">Reference proteome</keyword>
<dbReference type="AlphaFoldDB" id="A0A2M8W6Z5"/>
<dbReference type="RefSeq" id="WP_100350734.1">
    <property type="nucleotide sequence ID" value="NZ_PGTZ01000010.1"/>
</dbReference>
<comment type="caution">
    <text evidence="1">The sequence shown here is derived from an EMBL/GenBank/DDBJ whole genome shotgun (WGS) entry which is preliminary data.</text>
</comment>
<protein>
    <submittedName>
        <fullName evidence="1">Uncharacterized protein</fullName>
    </submittedName>
</protein>
<dbReference type="OrthoDB" id="9985193at2"/>
<name>A0A2M8W6Z5_9MICO</name>
<reference evidence="1 2" key="1">
    <citation type="submission" date="2017-11" db="EMBL/GenBank/DDBJ databases">
        <title>Genomic Encyclopedia of Archaeal and Bacterial Type Strains, Phase II (KMG-II): From Individual Species to Whole Genera.</title>
        <authorList>
            <person name="Goeker M."/>
        </authorList>
    </citation>
    <scope>NUCLEOTIDE SEQUENCE [LARGE SCALE GENOMIC DNA]</scope>
    <source>
        <strain evidence="1 2">DSM 22413</strain>
    </source>
</reference>
<accession>A0A2M8W6Z5</accession>
<sequence>MTTTDDVRRADQADAILDVVAAVEAVREGRDGDLCFVVAGRSDDTFHDLLVATVARALGGSRERLLPEGLEVLSPHTWTELHARVPALVEHHHAPRHASPDEVPVADRNVELVRAFAALLEADDLACGEGHSAQVLATARRMALRVAA</sequence>
<proteinExistence type="predicted"/>
<dbReference type="Proteomes" id="UP000231586">
    <property type="component" value="Unassembled WGS sequence"/>
</dbReference>
<evidence type="ECO:0000313" key="2">
    <source>
        <dbReference type="Proteomes" id="UP000231586"/>
    </source>
</evidence>
<evidence type="ECO:0000313" key="1">
    <source>
        <dbReference type="EMBL" id="PJI86707.1"/>
    </source>
</evidence>
<dbReference type="EMBL" id="PGTZ01000010">
    <property type="protein sequence ID" value="PJI86707.1"/>
    <property type="molecule type" value="Genomic_DNA"/>
</dbReference>